<evidence type="ECO:0000256" key="2">
    <source>
        <dbReference type="ARBA" id="ARBA00022741"/>
    </source>
</evidence>
<comment type="cofactor">
    <cofactor evidence="5">
        <name>Mg(2+)</name>
        <dbReference type="ChEBI" id="CHEBI:18420"/>
    </cofactor>
</comment>
<accession>A0A5B7YAT9</accession>
<evidence type="ECO:0000256" key="4">
    <source>
        <dbReference type="PIRSR" id="PIRSR006806-1"/>
    </source>
</evidence>
<evidence type="ECO:0000256" key="1">
    <source>
        <dbReference type="ARBA" id="ARBA00010638"/>
    </source>
</evidence>
<dbReference type="EMBL" id="CP039852">
    <property type="protein sequence ID" value="QCZ92802.1"/>
    <property type="molecule type" value="Genomic_DNA"/>
</dbReference>
<dbReference type="InterPro" id="IPR037171">
    <property type="entry name" value="NagB/RpiA_transferase-like"/>
</dbReference>
<dbReference type="EC" id="6.3.3.2" evidence="5"/>
<dbReference type="GO" id="GO:0005524">
    <property type="term" value="F:ATP binding"/>
    <property type="evidence" value="ECO:0007669"/>
    <property type="project" value="UniProtKB-KW"/>
</dbReference>
<dbReference type="OrthoDB" id="9801938at2"/>
<dbReference type="AlphaFoldDB" id="A0A5B7YAT9"/>
<keyword evidence="6" id="KW-0436">Ligase</keyword>
<dbReference type="PIRSF" id="PIRSF006806">
    <property type="entry name" value="FTHF_cligase"/>
    <property type="match status" value="1"/>
</dbReference>
<dbReference type="Gene3D" id="3.40.50.10420">
    <property type="entry name" value="NagB/RpiA/CoA transferase-like"/>
    <property type="match status" value="1"/>
</dbReference>
<keyword evidence="7" id="KW-1185">Reference proteome</keyword>
<dbReference type="InterPro" id="IPR024185">
    <property type="entry name" value="FTHF_cligase-like_sf"/>
</dbReference>
<dbReference type="PANTHER" id="PTHR23407">
    <property type="entry name" value="ATPASE INHIBITOR/5-FORMYLTETRAHYDROFOLATE CYCLO-LIGASE"/>
    <property type="match status" value="1"/>
</dbReference>
<keyword evidence="5" id="KW-0460">Magnesium</keyword>
<dbReference type="KEGG" id="salk:FBQ74_04595"/>
<organism evidence="6 7">
    <name type="scientific">Salinimonas iocasae</name>
    <dbReference type="NCBI Taxonomy" id="2572577"/>
    <lineage>
        <taxon>Bacteria</taxon>
        <taxon>Pseudomonadati</taxon>
        <taxon>Pseudomonadota</taxon>
        <taxon>Gammaproteobacteria</taxon>
        <taxon>Alteromonadales</taxon>
        <taxon>Alteromonadaceae</taxon>
        <taxon>Alteromonas/Salinimonas group</taxon>
        <taxon>Salinimonas</taxon>
    </lineage>
</organism>
<keyword evidence="5" id="KW-0479">Metal-binding</keyword>
<evidence type="ECO:0000313" key="7">
    <source>
        <dbReference type="Proteomes" id="UP000304912"/>
    </source>
</evidence>
<dbReference type="GO" id="GO:0030272">
    <property type="term" value="F:5-formyltetrahydrofolate cyclo-ligase activity"/>
    <property type="evidence" value="ECO:0007669"/>
    <property type="project" value="UniProtKB-EC"/>
</dbReference>
<dbReference type="NCBIfam" id="TIGR02727">
    <property type="entry name" value="MTHFS_bact"/>
    <property type="match status" value="1"/>
</dbReference>
<dbReference type="GO" id="GO:0035999">
    <property type="term" value="P:tetrahydrofolate interconversion"/>
    <property type="evidence" value="ECO:0007669"/>
    <property type="project" value="TreeGrafter"/>
</dbReference>
<feature type="binding site" evidence="4">
    <location>
        <position position="58"/>
    </location>
    <ligand>
        <name>substrate</name>
    </ligand>
</feature>
<name>A0A5B7YAT9_9ALTE</name>
<proteinExistence type="inferred from homology"/>
<feature type="binding site" evidence="4">
    <location>
        <begin position="138"/>
        <end position="146"/>
    </location>
    <ligand>
        <name>ATP</name>
        <dbReference type="ChEBI" id="CHEBI:30616"/>
    </ligand>
</feature>
<comment type="similarity">
    <text evidence="1 5">Belongs to the 5-formyltetrahydrofolate cyclo-ligase family.</text>
</comment>
<dbReference type="Proteomes" id="UP000304912">
    <property type="component" value="Chromosome"/>
</dbReference>
<dbReference type="PANTHER" id="PTHR23407:SF1">
    <property type="entry name" value="5-FORMYLTETRAHYDROFOLATE CYCLO-LIGASE"/>
    <property type="match status" value="1"/>
</dbReference>
<reference evidence="6 7" key="1">
    <citation type="submission" date="2019-04" db="EMBL/GenBank/DDBJ databases">
        <title>Salinimonas iocasae sp. nov., a halophilic bacterium isolated from the outer tube casing of tubeworms in Okinawa Trough.</title>
        <authorList>
            <person name="Zhang H."/>
            <person name="Wang H."/>
            <person name="Li C."/>
        </authorList>
    </citation>
    <scope>NUCLEOTIDE SEQUENCE [LARGE SCALE GENOMIC DNA]</scope>
    <source>
        <strain evidence="6 7">KX18D6</strain>
    </source>
</reference>
<keyword evidence="3 4" id="KW-0067">ATP-binding</keyword>
<feature type="binding site" evidence="4">
    <location>
        <position position="53"/>
    </location>
    <ligand>
        <name>substrate</name>
    </ligand>
</feature>
<protein>
    <recommendedName>
        <fullName evidence="5">5-formyltetrahydrofolate cyclo-ligase</fullName>
        <ecNumber evidence="5">6.3.3.2</ecNumber>
    </recommendedName>
</protein>
<dbReference type="InterPro" id="IPR002698">
    <property type="entry name" value="FTHF_cligase"/>
</dbReference>
<sequence>MTDSPGRGKLRQELRKARNRLTSEEQRIASSMLAEQLKSLSWFTGARRIGAYLANDGEPDLSEVIAYCQSSDIAVSLPVLHPITHKHLLFLDYHANTPMRLNRFNIAEPHLAAQSIRLMDEHDIMLMPLVGFDAAGNRLGMGGGFYDRTLAHYRENPRRPRLAGIAHSCQQVDELPVAPWDVPCDIIITPDKIWQFDKSA</sequence>
<evidence type="ECO:0000256" key="3">
    <source>
        <dbReference type="ARBA" id="ARBA00022840"/>
    </source>
</evidence>
<comment type="catalytic activity">
    <reaction evidence="5">
        <text>(6S)-5-formyl-5,6,7,8-tetrahydrofolate + ATP = (6R)-5,10-methenyltetrahydrofolate + ADP + phosphate</text>
        <dbReference type="Rhea" id="RHEA:10488"/>
        <dbReference type="ChEBI" id="CHEBI:30616"/>
        <dbReference type="ChEBI" id="CHEBI:43474"/>
        <dbReference type="ChEBI" id="CHEBI:57455"/>
        <dbReference type="ChEBI" id="CHEBI:57457"/>
        <dbReference type="ChEBI" id="CHEBI:456216"/>
        <dbReference type="EC" id="6.3.3.2"/>
    </reaction>
</comment>
<dbReference type="Pfam" id="PF01812">
    <property type="entry name" value="5-FTHF_cyc-lig"/>
    <property type="match status" value="1"/>
</dbReference>
<dbReference type="RefSeq" id="WP_139755551.1">
    <property type="nucleotide sequence ID" value="NZ_CP039852.1"/>
</dbReference>
<evidence type="ECO:0000256" key="5">
    <source>
        <dbReference type="RuleBase" id="RU361279"/>
    </source>
</evidence>
<dbReference type="SUPFAM" id="SSF100950">
    <property type="entry name" value="NagB/RpiA/CoA transferase-like"/>
    <property type="match status" value="1"/>
</dbReference>
<dbReference type="GO" id="GO:0046872">
    <property type="term" value="F:metal ion binding"/>
    <property type="evidence" value="ECO:0007669"/>
    <property type="project" value="UniProtKB-KW"/>
</dbReference>
<gene>
    <name evidence="6" type="ORF">FBQ74_04595</name>
</gene>
<keyword evidence="2 4" id="KW-0547">Nucleotide-binding</keyword>
<dbReference type="GO" id="GO:0009396">
    <property type="term" value="P:folic acid-containing compound biosynthetic process"/>
    <property type="evidence" value="ECO:0007669"/>
    <property type="project" value="TreeGrafter"/>
</dbReference>
<evidence type="ECO:0000313" key="6">
    <source>
        <dbReference type="EMBL" id="QCZ92802.1"/>
    </source>
</evidence>